<dbReference type="Proteomes" id="UP000643525">
    <property type="component" value="Unassembled WGS sequence"/>
</dbReference>
<evidence type="ECO:0008006" key="5">
    <source>
        <dbReference type="Google" id="ProtNLM"/>
    </source>
</evidence>
<evidence type="ECO:0000313" key="4">
    <source>
        <dbReference type="Proteomes" id="UP000643525"/>
    </source>
</evidence>
<accession>A0ABR9JF97</accession>
<feature type="transmembrane region" description="Helical" evidence="2">
    <location>
        <begin position="89"/>
        <end position="119"/>
    </location>
</feature>
<keyword evidence="2" id="KW-0472">Membrane</keyword>
<evidence type="ECO:0000256" key="1">
    <source>
        <dbReference type="SAM" id="MobiDB-lite"/>
    </source>
</evidence>
<reference evidence="3 4" key="1">
    <citation type="submission" date="2020-10" db="EMBL/GenBank/DDBJ databases">
        <title>Sequencing the genomes of 1000 actinobacteria strains.</title>
        <authorList>
            <person name="Klenk H.-P."/>
        </authorList>
    </citation>
    <scope>NUCLEOTIDE SEQUENCE [LARGE SCALE GENOMIC DNA]</scope>
    <source>
        <strain evidence="3 4">DSM 15666</strain>
    </source>
</reference>
<gene>
    <name evidence="3" type="ORF">H4W27_001561</name>
</gene>
<name>A0ABR9JF97_9MICC</name>
<dbReference type="RefSeq" id="WP_192595459.1">
    <property type="nucleotide sequence ID" value="NZ_BAAALJ010000002.1"/>
</dbReference>
<protein>
    <recommendedName>
        <fullName evidence="5">Holin-X, holin superfamily III</fullName>
    </recommendedName>
</protein>
<keyword evidence="4" id="KW-1185">Reference proteome</keyword>
<keyword evidence="2" id="KW-1133">Transmembrane helix</keyword>
<keyword evidence="2" id="KW-0812">Transmembrane</keyword>
<evidence type="ECO:0000313" key="3">
    <source>
        <dbReference type="EMBL" id="MBE1524443.1"/>
    </source>
</evidence>
<feature type="transmembrane region" description="Helical" evidence="2">
    <location>
        <begin position="125"/>
        <end position="143"/>
    </location>
</feature>
<proteinExistence type="predicted"/>
<feature type="compositionally biased region" description="Low complexity" evidence="1">
    <location>
        <begin position="1"/>
        <end position="16"/>
    </location>
</feature>
<feature type="region of interest" description="Disordered" evidence="1">
    <location>
        <begin position="1"/>
        <end position="40"/>
    </location>
</feature>
<evidence type="ECO:0000256" key="2">
    <source>
        <dbReference type="SAM" id="Phobius"/>
    </source>
</evidence>
<dbReference type="EMBL" id="JADBED010000001">
    <property type="protein sequence ID" value="MBE1524443.1"/>
    <property type="molecule type" value="Genomic_DNA"/>
</dbReference>
<sequence length="163" mass="16983">MSSAQEPALPEPAAQSFPGPAAEPAAHSFPGPAAARTAVRGPHGVPTVREALLSRGQAGEHALGAEHGTLSRAESSAAVRRLIRAQLRLALVLGVGFFVLLVTVSLLLTTTGVGAILLWGVPLSWVVPGLGFFPVLLATAWLFRRRAEANERTWAELAGVDLA</sequence>
<organism evidence="3 4">
    <name type="scientific">Nesterenkonia lutea</name>
    <dbReference type="NCBI Taxonomy" id="272919"/>
    <lineage>
        <taxon>Bacteria</taxon>
        <taxon>Bacillati</taxon>
        <taxon>Actinomycetota</taxon>
        <taxon>Actinomycetes</taxon>
        <taxon>Micrococcales</taxon>
        <taxon>Micrococcaceae</taxon>
        <taxon>Nesterenkonia</taxon>
    </lineage>
</organism>
<comment type="caution">
    <text evidence="3">The sequence shown here is derived from an EMBL/GenBank/DDBJ whole genome shotgun (WGS) entry which is preliminary data.</text>
</comment>